<evidence type="ECO:0000313" key="2">
    <source>
        <dbReference type="EMBL" id="MQS17983.1"/>
    </source>
</evidence>
<protein>
    <submittedName>
        <fullName evidence="2">Uncharacterized protein</fullName>
    </submittedName>
</protein>
<name>A0A6N7L6W5_9ACTN</name>
<accession>A0A6N7L6W5</accession>
<feature type="region of interest" description="Disordered" evidence="1">
    <location>
        <begin position="22"/>
        <end position="48"/>
    </location>
</feature>
<comment type="caution">
    <text evidence="2">The sequence shown here is derived from an EMBL/GenBank/DDBJ whole genome shotgun (WGS) entry which is preliminary data.</text>
</comment>
<organism evidence="2 3">
    <name type="scientific">Streptomyces kaniharaensis</name>
    <dbReference type="NCBI Taxonomy" id="212423"/>
    <lineage>
        <taxon>Bacteria</taxon>
        <taxon>Bacillati</taxon>
        <taxon>Actinomycetota</taxon>
        <taxon>Actinomycetes</taxon>
        <taxon>Kitasatosporales</taxon>
        <taxon>Streptomycetaceae</taxon>
        <taxon>Streptomyces</taxon>
    </lineage>
</organism>
<dbReference type="Proteomes" id="UP000450000">
    <property type="component" value="Unassembled WGS sequence"/>
</dbReference>
<reference evidence="2 3" key="1">
    <citation type="submission" date="2019-09" db="EMBL/GenBank/DDBJ databases">
        <title>Genome Sequences of Streptomyces kaniharaensis ATCC 21070.</title>
        <authorList>
            <person name="Zhu W."/>
            <person name="De Crecy-Lagard V."/>
            <person name="Richards N.G."/>
        </authorList>
    </citation>
    <scope>NUCLEOTIDE SEQUENCE [LARGE SCALE GENOMIC DNA]</scope>
    <source>
        <strain evidence="2 3">SF-557</strain>
    </source>
</reference>
<evidence type="ECO:0000313" key="3">
    <source>
        <dbReference type="Proteomes" id="UP000450000"/>
    </source>
</evidence>
<proteinExistence type="predicted"/>
<dbReference type="OrthoDB" id="4343140at2"/>
<sequence>MIERSGHHVVLDHQGLAIDGQRICQTPSPRPDHPARPGRHQPGVPGHRRRQVIYRGRMVAEIGPSPAGTATPGS</sequence>
<dbReference type="EMBL" id="WBOF01000008">
    <property type="protein sequence ID" value="MQS17983.1"/>
    <property type="molecule type" value="Genomic_DNA"/>
</dbReference>
<dbReference type="RefSeq" id="WP_153471958.1">
    <property type="nucleotide sequence ID" value="NZ_WBOF01000008.1"/>
</dbReference>
<evidence type="ECO:0000256" key="1">
    <source>
        <dbReference type="SAM" id="MobiDB-lite"/>
    </source>
</evidence>
<dbReference type="AlphaFoldDB" id="A0A6N7L6W5"/>
<keyword evidence="3" id="KW-1185">Reference proteome</keyword>
<gene>
    <name evidence="2" type="ORF">F7Q99_38800</name>
</gene>